<evidence type="ECO:0000256" key="2">
    <source>
        <dbReference type="ARBA" id="ARBA00022475"/>
    </source>
</evidence>
<dbReference type="InterPro" id="IPR013604">
    <property type="entry name" value="7TM_chemorcpt"/>
</dbReference>
<accession>A0A4E0S4H8</accession>
<dbReference type="GO" id="GO:0050909">
    <property type="term" value="P:sensory perception of taste"/>
    <property type="evidence" value="ECO:0007669"/>
    <property type="project" value="InterPro"/>
</dbReference>
<dbReference type="Proteomes" id="UP000297026">
    <property type="component" value="Unassembled WGS sequence"/>
</dbReference>
<dbReference type="KEGG" id="dam:107039220"/>
<comment type="caution">
    <text evidence="8">Lacks conserved residue(s) required for the propagation of feature annotation.</text>
</comment>
<feature type="transmembrane region" description="Helical" evidence="8">
    <location>
        <begin position="59"/>
        <end position="82"/>
    </location>
</feature>
<dbReference type="GO" id="GO:0007635">
    <property type="term" value="P:chemosensory behavior"/>
    <property type="evidence" value="ECO:0007669"/>
    <property type="project" value="TreeGrafter"/>
</dbReference>
<gene>
    <name evidence="9" type="primary">Gr4</name>
    <name evidence="9" type="ORF">DALL_DALL000248</name>
</gene>
<keyword evidence="5 8" id="KW-0472">Membrane</keyword>
<evidence type="ECO:0000256" key="8">
    <source>
        <dbReference type="RuleBase" id="RU363108"/>
    </source>
</evidence>
<dbReference type="Pfam" id="PF08395">
    <property type="entry name" value="7tm_7"/>
    <property type="match status" value="1"/>
</dbReference>
<dbReference type="GO" id="GO:0008049">
    <property type="term" value="P:male courtship behavior"/>
    <property type="evidence" value="ECO:0007669"/>
    <property type="project" value="TreeGrafter"/>
</dbReference>
<evidence type="ECO:0000313" key="10">
    <source>
        <dbReference type="Proteomes" id="UP000297026"/>
    </source>
</evidence>
<dbReference type="CTD" id="5563657"/>
<dbReference type="PANTHER" id="PTHR21143">
    <property type="entry name" value="INVERTEBRATE GUSTATORY RECEPTOR"/>
    <property type="match status" value="1"/>
</dbReference>
<sequence length="408" mass="47246">MSMNSMENMWLTDKPRKLKPKIDLFSMLDSVALIWQFAGNFPMRFPGHGNVKKCCFSRVIMGYQIILFFTCVALISTVFYTWEHILRSQIWVMTMVTIVRTMSCLLCMLINCFMWMFYRKDFIDAMDFLASQSVILNQLGCRPDYSRCLRMIQALVYGMLTILLMFICYDFFIGFSRWPPGNKTFSFIQWLFWTIPLVVQVMTPTIFVALVMILGLHFRQLNVKLMAVRDRSNSSPPKIIEVSNEGVESIRLIAKVHYNLCKISKFINSFFSANLVVIVVMAFFVMSSSLYFIFNEVVKDEETDYWDIGTYVAWEITTALPIIVTVVICNLTSNEAELTGRLIHELYVENSESKLYQIIRSLSLQLHHQKIEFSGAGLFPINSSLLQTMIGNMTTFLVILIQFQPSLD</sequence>
<dbReference type="GO" id="GO:0030424">
    <property type="term" value="C:axon"/>
    <property type="evidence" value="ECO:0007669"/>
    <property type="project" value="TreeGrafter"/>
</dbReference>
<feature type="transmembrane region" description="Helical" evidence="8">
    <location>
        <begin position="154"/>
        <end position="178"/>
    </location>
</feature>
<dbReference type="PANTHER" id="PTHR21143:SF133">
    <property type="entry name" value="GUSTATORY AND PHEROMONE RECEPTOR 32A-RELATED"/>
    <property type="match status" value="1"/>
</dbReference>
<feature type="transmembrane region" description="Helical" evidence="8">
    <location>
        <begin position="88"/>
        <end position="118"/>
    </location>
</feature>
<evidence type="ECO:0000313" key="9">
    <source>
        <dbReference type="EMBL" id="THK33063.1"/>
    </source>
</evidence>
<evidence type="ECO:0000256" key="4">
    <source>
        <dbReference type="ARBA" id="ARBA00022989"/>
    </source>
</evidence>
<keyword evidence="6 8" id="KW-0675">Receptor</keyword>
<proteinExistence type="inferred from homology"/>
<dbReference type="AlphaFoldDB" id="A0A4E0S4H8"/>
<reference evidence="9" key="1">
    <citation type="submission" date="2019-02" db="EMBL/GenBank/DDBJ databases">
        <title>Genome of the parasitoid wasp Diachasma alloeum, an emerging model for ecological speciation and transitions to asexual reproduction.</title>
        <authorList>
            <person name="Robertson H.M."/>
            <person name="Walden K.K."/>
            <person name="Tvedte E.S."/>
            <person name="Hood G.R."/>
            <person name="Feder J.L."/>
            <person name="Forbes A.A."/>
            <person name="Logsdon J.M."/>
            <person name="Mcelroy K.E."/>
        </authorList>
    </citation>
    <scope>NUCLEOTIDE SEQUENCE [LARGE SCALE GENOMIC DNA]</scope>
    <source>
        <strain evidence="9">Michigan</strain>
    </source>
</reference>
<dbReference type="OrthoDB" id="6366728at2759"/>
<evidence type="ECO:0000256" key="5">
    <source>
        <dbReference type="ARBA" id="ARBA00023136"/>
    </source>
</evidence>
<dbReference type="EMBL" id="ML158637">
    <property type="protein sequence ID" value="THK33063.1"/>
    <property type="molecule type" value="Genomic_DNA"/>
</dbReference>
<protein>
    <recommendedName>
        <fullName evidence="8">Gustatory receptor</fullName>
    </recommendedName>
</protein>
<keyword evidence="10" id="KW-1185">Reference proteome</keyword>
<dbReference type="GO" id="GO:0043025">
    <property type="term" value="C:neuronal cell body"/>
    <property type="evidence" value="ECO:0007669"/>
    <property type="project" value="TreeGrafter"/>
</dbReference>
<feature type="transmembrane region" description="Helical" evidence="8">
    <location>
        <begin position="312"/>
        <end position="331"/>
    </location>
</feature>
<evidence type="ECO:0000256" key="7">
    <source>
        <dbReference type="ARBA" id="ARBA00023224"/>
    </source>
</evidence>
<comment type="similarity">
    <text evidence="8">Belongs to the insect chemoreceptor superfamily. Gustatory receptor (GR) family.</text>
</comment>
<keyword evidence="7 8" id="KW-0807">Transducer</keyword>
<feature type="transmembrane region" description="Helical" evidence="8">
    <location>
        <begin position="270"/>
        <end position="292"/>
    </location>
</feature>
<comment type="function">
    <text evidence="8">Gustatory receptor which mediates acceptance or avoidance behavior, depending on its substrates.</text>
</comment>
<name>A0A4E0S4H8_9HYME</name>
<dbReference type="GO" id="GO:0007165">
    <property type="term" value="P:signal transduction"/>
    <property type="evidence" value="ECO:0007669"/>
    <property type="project" value="UniProtKB-KW"/>
</dbReference>
<dbReference type="GO" id="GO:0005886">
    <property type="term" value="C:plasma membrane"/>
    <property type="evidence" value="ECO:0007669"/>
    <property type="project" value="UniProtKB-SubCell"/>
</dbReference>
<keyword evidence="4 8" id="KW-1133">Transmembrane helix</keyword>
<organism evidence="9 10">
    <name type="scientific">Diachasma alloeum</name>
    <dbReference type="NCBI Taxonomy" id="454923"/>
    <lineage>
        <taxon>Eukaryota</taxon>
        <taxon>Metazoa</taxon>
        <taxon>Ecdysozoa</taxon>
        <taxon>Arthropoda</taxon>
        <taxon>Hexapoda</taxon>
        <taxon>Insecta</taxon>
        <taxon>Pterygota</taxon>
        <taxon>Neoptera</taxon>
        <taxon>Endopterygota</taxon>
        <taxon>Hymenoptera</taxon>
        <taxon>Apocrita</taxon>
        <taxon>Ichneumonoidea</taxon>
        <taxon>Braconidae</taxon>
        <taxon>Opiinae</taxon>
        <taxon>Diachasma</taxon>
    </lineage>
</organism>
<keyword evidence="2 8" id="KW-1003">Cell membrane</keyword>
<comment type="subcellular location">
    <subcellularLocation>
        <location evidence="1 8">Cell membrane</location>
        <topology evidence="1 8">Multi-pass membrane protein</topology>
    </subcellularLocation>
</comment>
<evidence type="ECO:0000256" key="1">
    <source>
        <dbReference type="ARBA" id="ARBA00004651"/>
    </source>
</evidence>
<feature type="transmembrane region" description="Helical" evidence="8">
    <location>
        <begin position="190"/>
        <end position="216"/>
    </location>
</feature>
<dbReference type="GeneID" id="107039220"/>
<evidence type="ECO:0000256" key="3">
    <source>
        <dbReference type="ARBA" id="ARBA00022692"/>
    </source>
</evidence>
<keyword evidence="3 8" id="KW-0812">Transmembrane</keyword>
<dbReference type="GO" id="GO:0030425">
    <property type="term" value="C:dendrite"/>
    <property type="evidence" value="ECO:0007669"/>
    <property type="project" value="TreeGrafter"/>
</dbReference>
<evidence type="ECO:0000256" key="6">
    <source>
        <dbReference type="ARBA" id="ARBA00023170"/>
    </source>
</evidence>